<dbReference type="InterPro" id="IPR029058">
    <property type="entry name" value="AB_hydrolase_fold"/>
</dbReference>
<dbReference type="AlphaFoldDB" id="A0AAW1VUX3"/>
<sequence>MAADIMREGQLGDFLKIGLMKFLVSKVFKGDIQAMEDLTYGKRREFLKKYSLPKELPVVSFHTEADISPASVTTLFRVADQIPICKGQLGLPLSAAMAACAQHLQVRYGTKSDGLVTRCDAEVPGSIVVRPNLKLDHAWMVLPLVEDDPSKPNASQVCEALLMLLVEAGQNKLETVGYVG</sequence>
<comment type="caution">
    <text evidence="1">The sequence shown here is derived from an EMBL/GenBank/DDBJ whole genome shotgun (WGS) entry which is preliminary data.</text>
</comment>
<evidence type="ECO:0000313" key="2">
    <source>
        <dbReference type="Proteomes" id="UP001457282"/>
    </source>
</evidence>
<keyword evidence="2" id="KW-1185">Reference proteome</keyword>
<name>A0AAW1VUX3_RUBAR</name>
<dbReference type="Proteomes" id="UP001457282">
    <property type="component" value="Unassembled WGS sequence"/>
</dbReference>
<proteinExistence type="predicted"/>
<dbReference type="PANTHER" id="PTHR31934">
    <property type="entry name" value="ALPHA/BETA-HYDROLASES SUPERFAMILY PROTEIN"/>
    <property type="match status" value="1"/>
</dbReference>
<dbReference type="PANTHER" id="PTHR31934:SF6">
    <property type="entry name" value="ALPHA_BETA-HYDROLASES SUPERFAMILY PROTEIN"/>
    <property type="match status" value="1"/>
</dbReference>
<dbReference type="Gene3D" id="3.40.50.1820">
    <property type="entry name" value="alpha/beta hydrolase"/>
    <property type="match status" value="1"/>
</dbReference>
<protein>
    <submittedName>
        <fullName evidence="1">Uncharacterized protein</fullName>
    </submittedName>
</protein>
<gene>
    <name evidence="1" type="ORF">M0R45_035026</name>
</gene>
<reference evidence="1 2" key="1">
    <citation type="journal article" date="2023" name="G3 (Bethesda)">
        <title>A chromosome-length genome assembly and annotation of blackberry (Rubus argutus, cv. 'Hillquist').</title>
        <authorList>
            <person name="Bruna T."/>
            <person name="Aryal R."/>
            <person name="Dudchenko O."/>
            <person name="Sargent D.J."/>
            <person name="Mead D."/>
            <person name="Buti M."/>
            <person name="Cavallini A."/>
            <person name="Hytonen T."/>
            <person name="Andres J."/>
            <person name="Pham M."/>
            <person name="Weisz D."/>
            <person name="Mascagni F."/>
            <person name="Usai G."/>
            <person name="Natali L."/>
            <person name="Bassil N."/>
            <person name="Fernandez G.E."/>
            <person name="Lomsadze A."/>
            <person name="Armour M."/>
            <person name="Olukolu B."/>
            <person name="Poorten T."/>
            <person name="Britton C."/>
            <person name="Davik J."/>
            <person name="Ashrafi H."/>
            <person name="Aiden E.L."/>
            <person name="Borodovsky M."/>
            <person name="Worthington M."/>
        </authorList>
    </citation>
    <scope>NUCLEOTIDE SEQUENCE [LARGE SCALE GENOMIC DNA]</scope>
    <source>
        <strain evidence="1">PI 553951</strain>
    </source>
</reference>
<dbReference type="EMBL" id="JBEDUW010000007">
    <property type="protein sequence ID" value="KAK9911103.1"/>
    <property type="molecule type" value="Genomic_DNA"/>
</dbReference>
<organism evidence="1 2">
    <name type="scientific">Rubus argutus</name>
    <name type="common">Southern blackberry</name>
    <dbReference type="NCBI Taxonomy" id="59490"/>
    <lineage>
        <taxon>Eukaryota</taxon>
        <taxon>Viridiplantae</taxon>
        <taxon>Streptophyta</taxon>
        <taxon>Embryophyta</taxon>
        <taxon>Tracheophyta</taxon>
        <taxon>Spermatophyta</taxon>
        <taxon>Magnoliopsida</taxon>
        <taxon>eudicotyledons</taxon>
        <taxon>Gunneridae</taxon>
        <taxon>Pentapetalae</taxon>
        <taxon>rosids</taxon>
        <taxon>fabids</taxon>
        <taxon>Rosales</taxon>
        <taxon>Rosaceae</taxon>
        <taxon>Rosoideae</taxon>
        <taxon>Rosoideae incertae sedis</taxon>
        <taxon>Rubus</taxon>
    </lineage>
</organism>
<evidence type="ECO:0000313" key="1">
    <source>
        <dbReference type="EMBL" id="KAK9911103.1"/>
    </source>
</evidence>
<accession>A0AAW1VUX3</accession>